<proteinExistence type="predicted"/>
<name>A0A9N8E8X7_9STRA</name>
<keyword evidence="1" id="KW-0472">Membrane</keyword>
<dbReference type="OrthoDB" id="267284at2759"/>
<dbReference type="EMBL" id="CAICTM010000752">
    <property type="protein sequence ID" value="CAB9515994.1"/>
    <property type="molecule type" value="Genomic_DNA"/>
</dbReference>
<keyword evidence="2" id="KW-1185">Reference proteome</keyword>
<keyword evidence="1" id="KW-0812">Transmembrane</keyword>
<dbReference type="PANTHER" id="PTHR20921">
    <property type="entry name" value="TRANSMEMBRANE PROTEIN 222"/>
    <property type="match status" value="1"/>
</dbReference>
<accession>A0A9N8E8X7</accession>
<protein>
    <submittedName>
        <fullName evidence="1">Transmembrane protein 222</fullName>
    </submittedName>
</protein>
<dbReference type="PANTHER" id="PTHR20921:SF0">
    <property type="entry name" value="TRANSMEMBRANE PROTEIN 222"/>
    <property type="match status" value="1"/>
</dbReference>
<organism evidence="1 2">
    <name type="scientific">Seminavis robusta</name>
    <dbReference type="NCBI Taxonomy" id="568900"/>
    <lineage>
        <taxon>Eukaryota</taxon>
        <taxon>Sar</taxon>
        <taxon>Stramenopiles</taxon>
        <taxon>Ochrophyta</taxon>
        <taxon>Bacillariophyta</taxon>
        <taxon>Bacillariophyceae</taxon>
        <taxon>Bacillariophycidae</taxon>
        <taxon>Naviculales</taxon>
        <taxon>Naviculaceae</taxon>
        <taxon>Seminavis</taxon>
    </lineage>
</organism>
<reference evidence="1" key="1">
    <citation type="submission" date="2020-06" db="EMBL/GenBank/DDBJ databases">
        <authorList>
            <consortium name="Plant Systems Biology data submission"/>
        </authorList>
    </citation>
    <scope>NUCLEOTIDE SEQUENCE</scope>
    <source>
        <strain evidence="1">D6</strain>
    </source>
</reference>
<dbReference type="InterPro" id="IPR008496">
    <property type="entry name" value="TMEM222/RTE1"/>
</dbReference>
<sequence>MKIYDIQPPRTDNKDDLSFCILWSPLHPITLLFPFLGHIGISDSHGVASDFQGPNLIGESQNGRRMAFGAPTRYLKIDIGLLPGGAERWDECIEGGFFCCSAIHKCPSCRCQVAHLPVGTQQYVTYYTCVYVVHGGKSGLPRRRNEKHLLW</sequence>
<gene>
    <name evidence="1" type="ORF">SEMRO_753_G197350.1</name>
</gene>
<dbReference type="Pfam" id="PF05608">
    <property type="entry name" value="RTE1"/>
    <property type="match status" value="1"/>
</dbReference>
<dbReference type="Proteomes" id="UP001153069">
    <property type="component" value="Unassembled WGS sequence"/>
</dbReference>
<evidence type="ECO:0000313" key="2">
    <source>
        <dbReference type="Proteomes" id="UP001153069"/>
    </source>
</evidence>
<evidence type="ECO:0000313" key="1">
    <source>
        <dbReference type="EMBL" id="CAB9515994.1"/>
    </source>
</evidence>
<dbReference type="AlphaFoldDB" id="A0A9N8E8X7"/>
<comment type="caution">
    <text evidence="1">The sequence shown here is derived from an EMBL/GenBank/DDBJ whole genome shotgun (WGS) entry which is preliminary data.</text>
</comment>